<organism evidence="15 16">
    <name type="scientific">Eublepharis macularius</name>
    <name type="common">Leopard gecko</name>
    <name type="synonym">Cyrtodactylus macularius</name>
    <dbReference type="NCBI Taxonomy" id="481883"/>
    <lineage>
        <taxon>Eukaryota</taxon>
        <taxon>Metazoa</taxon>
        <taxon>Chordata</taxon>
        <taxon>Craniata</taxon>
        <taxon>Vertebrata</taxon>
        <taxon>Euteleostomi</taxon>
        <taxon>Lepidosauria</taxon>
        <taxon>Squamata</taxon>
        <taxon>Bifurcata</taxon>
        <taxon>Gekkota</taxon>
        <taxon>Eublepharidae</taxon>
        <taxon>Eublepharinae</taxon>
        <taxon>Eublepharis</taxon>
    </lineage>
</organism>
<dbReference type="KEGG" id="emc:129340518"/>
<evidence type="ECO:0000256" key="8">
    <source>
        <dbReference type="ARBA" id="ARBA00023040"/>
    </source>
</evidence>
<comment type="subcellular location">
    <subcellularLocation>
        <location evidence="2 13">Cell membrane</location>
        <topology evidence="2 13">Multi-pass membrane protein</topology>
    </subcellularLocation>
</comment>
<dbReference type="GeneID" id="129340518"/>
<dbReference type="InterPro" id="IPR050516">
    <property type="entry name" value="Olfactory_GPCR"/>
</dbReference>
<dbReference type="InterPro" id="IPR000276">
    <property type="entry name" value="GPCR_Rhodpsn"/>
</dbReference>
<dbReference type="PRINTS" id="PR00237">
    <property type="entry name" value="GPCRRHODOPSN"/>
</dbReference>
<feature type="transmembrane region" description="Helical" evidence="13">
    <location>
        <begin position="138"/>
        <end position="156"/>
    </location>
</feature>
<dbReference type="PROSITE" id="PS00237">
    <property type="entry name" value="G_PROTEIN_RECEP_F1_1"/>
    <property type="match status" value="1"/>
</dbReference>
<evidence type="ECO:0000256" key="10">
    <source>
        <dbReference type="ARBA" id="ARBA00023170"/>
    </source>
</evidence>
<keyword evidence="5 12" id="KW-0812">Transmembrane</keyword>
<evidence type="ECO:0000256" key="13">
    <source>
        <dbReference type="RuleBase" id="RU363047"/>
    </source>
</evidence>
<evidence type="ECO:0000256" key="7">
    <source>
        <dbReference type="ARBA" id="ARBA00022989"/>
    </source>
</evidence>
<comment type="similarity">
    <text evidence="12">Belongs to the G-protein coupled receptor 1 family.</text>
</comment>
<evidence type="ECO:0000256" key="5">
    <source>
        <dbReference type="ARBA" id="ARBA00022692"/>
    </source>
</evidence>
<evidence type="ECO:0000256" key="11">
    <source>
        <dbReference type="ARBA" id="ARBA00023224"/>
    </source>
</evidence>
<feature type="domain" description="G-protein coupled receptors family 1 profile" evidence="14">
    <location>
        <begin position="39"/>
        <end position="287"/>
    </location>
</feature>
<comment type="function">
    <text evidence="1">Odorant receptor.</text>
</comment>
<feature type="transmembrane region" description="Helical" evidence="13">
    <location>
        <begin position="23"/>
        <end position="49"/>
    </location>
</feature>
<evidence type="ECO:0000256" key="12">
    <source>
        <dbReference type="RuleBase" id="RU000688"/>
    </source>
</evidence>
<dbReference type="SUPFAM" id="SSF81321">
    <property type="entry name" value="Family A G protein-coupled receptor-like"/>
    <property type="match status" value="1"/>
</dbReference>
<dbReference type="FunFam" id="1.20.1070.10:FF:000037">
    <property type="entry name" value="Olfactory receptor"/>
    <property type="match status" value="1"/>
</dbReference>
<dbReference type="InterPro" id="IPR000725">
    <property type="entry name" value="Olfact_rcpt"/>
</dbReference>
<accession>A0AA97KAA7</accession>
<reference evidence="16" key="1">
    <citation type="submission" date="2025-08" db="UniProtKB">
        <authorList>
            <consortium name="RefSeq"/>
        </authorList>
    </citation>
    <scope>IDENTIFICATION</scope>
    <source>
        <tissue evidence="16">Blood</tissue>
    </source>
</reference>
<evidence type="ECO:0000313" key="16">
    <source>
        <dbReference type="RefSeq" id="XP_054851334.1"/>
    </source>
</evidence>
<evidence type="ECO:0000256" key="3">
    <source>
        <dbReference type="ARBA" id="ARBA00022475"/>
    </source>
</evidence>
<dbReference type="AlphaFoldDB" id="A0AA97KAA7"/>
<dbReference type="PANTHER" id="PTHR26452">
    <property type="entry name" value="OLFACTORY RECEPTOR"/>
    <property type="match status" value="1"/>
</dbReference>
<dbReference type="InterPro" id="IPR017452">
    <property type="entry name" value="GPCR_Rhodpsn_7TM"/>
</dbReference>
<evidence type="ECO:0000259" key="14">
    <source>
        <dbReference type="PROSITE" id="PS50262"/>
    </source>
</evidence>
<keyword evidence="7 13" id="KW-1133">Transmembrane helix</keyword>
<dbReference type="PRINTS" id="PR00245">
    <property type="entry name" value="OLFACTORYR"/>
</dbReference>
<dbReference type="GO" id="GO:0005886">
    <property type="term" value="C:plasma membrane"/>
    <property type="evidence" value="ECO:0007669"/>
    <property type="project" value="UniProtKB-SubCell"/>
</dbReference>
<dbReference type="Proteomes" id="UP001190640">
    <property type="component" value="Chromosome 12"/>
</dbReference>
<keyword evidence="15" id="KW-1185">Reference proteome</keyword>
<keyword evidence="3 13" id="KW-1003">Cell membrane</keyword>
<keyword evidence="9 13" id="KW-0472">Membrane</keyword>
<keyword evidence="6 13" id="KW-0552">Olfaction</keyword>
<keyword evidence="8 12" id="KW-0297">G-protein coupled receptor</keyword>
<evidence type="ECO:0000256" key="2">
    <source>
        <dbReference type="ARBA" id="ARBA00004651"/>
    </source>
</evidence>
<evidence type="ECO:0000256" key="4">
    <source>
        <dbReference type="ARBA" id="ARBA00022606"/>
    </source>
</evidence>
<dbReference type="PROSITE" id="PS50262">
    <property type="entry name" value="G_PROTEIN_RECEP_F1_2"/>
    <property type="match status" value="1"/>
</dbReference>
<feature type="transmembrane region" description="Helical" evidence="13">
    <location>
        <begin position="189"/>
        <end position="213"/>
    </location>
</feature>
<dbReference type="CDD" id="cd15227">
    <property type="entry name" value="7tmA_OR14-like"/>
    <property type="match status" value="1"/>
</dbReference>
<gene>
    <name evidence="16" type="primary">LOC129340518</name>
</gene>
<dbReference type="Pfam" id="PF13853">
    <property type="entry name" value="7tm_4"/>
    <property type="match status" value="1"/>
</dbReference>
<evidence type="ECO:0000256" key="9">
    <source>
        <dbReference type="ARBA" id="ARBA00023136"/>
    </source>
</evidence>
<sequence length="306" mass="34735">MDNTTTVSEFLLLEFSGIRELQVLHFFVFLVLYLAIVTGNLFVIFAVAFDCHLHTPMYFFIMNLAMQDLGQISVIIPKSMMNALMNVRHISYSGCMAQVLLLIFFLGSDFFLLTLMAYDRYVAICYPLQYEMVMNRQACFQMIVIVWCSSFLYAAMHTSGTFAAPFCSNVVNQFFCEIPQLLKVTCSNLYFLEIGVLGLSVVIASGCFAFIIVTYTHIFNAVFQIPSVQKRKKVFSTCLPHLIVLSTYIFAGCIAYLRPMSNSPSYLNLICAVIYSIVPPLVNPVIYSLRNKEIKVAVTEILFLKY</sequence>
<proteinExistence type="inferred from homology"/>
<evidence type="ECO:0000256" key="6">
    <source>
        <dbReference type="ARBA" id="ARBA00022725"/>
    </source>
</evidence>
<keyword evidence="4 13" id="KW-0716">Sensory transduction</keyword>
<feature type="transmembrane region" description="Helical" evidence="13">
    <location>
        <begin position="96"/>
        <end position="118"/>
    </location>
</feature>
<dbReference type="Gene3D" id="1.20.1070.10">
    <property type="entry name" value="Rhodopsin 7-helix transmembrane proteins"/>
    <property type="match status" value="1"/>
</dbReference>
<protein>
    <recommendedName>
        <fullName evidence="13">Olfactory receptor</fullName>
    </recommendedName>
</protein>
<keyword evidence="11 12" id="KW-0807">Transducer</keyword>
<dbReference type="GO" id="GO:0004930">
    <property type="term" value="F:G protein-coupled receptor activity"/>
    <property type="evidence" value="ECO:0007669"/>
    <property type="project" value="UniProtKB-KW"/>
</dbReference>
<evidence type="ECO:0000313" key="15">
    <source>
        <dbReference type="Proteomes" id="UP001190640"/>
    </source>
</evidence>
<keyword evidence="10 12" id="KW-0675">Receptor</keyword>
<evidence type="ECO:0000256" key="1">
    <source>
        <dbReference type="ARBA" id="ARBA00002936"/>
    </source>
</evidence>
<feature type="transmembrane region" description="Helical" evidence="13">
    <location>
        <begin position="263"/>
        <end position="282"/>
    </location>
</feature>
<name>A0AA97KAA7_EUBMA</name>
<dbReference type="GO" id="GO:0004984">
    <property type="term" value="F:olfactory receptor activity"/>
    <property type="evidence" value="ECO:0007669"/>
    <property type="project" value="InterPro"/>
</dbReference>
<dbReference type="RefSeq" id="XP_054851334.1">
    <property type="nucleotide sequence ID" value="XM_054995359.1"/>
</dbReference>
<feature type="transmembrane region" description="Helical" evidence="13">
    <location>
        <begin position="234"/>
        <end position="257"/>
    </location>
</feature>